<dbReference type="Pfam" id="PF13302">
    <property type="entry name" value="Acetyltransf_3"/>
    <property type="match status" value="1"/>
</dbReference>
<dbReference type="InterPro" id="IPR016181">
    <property type="entry name" value="Acyl_CoA_acyltransferase"/>
</dbReference>
<reference evidence="3" key="1">
    <citation type="journal article" date="2019" name="Int. J. Syst. Evol. Microbiol.">
        <title>The Global Catalogue of Microorganisms (GCM) 10K type strain sequencing project: providing services to taxonomists for standard genome sequencing and annotation.</title>
        <authorList>
            <consortium name="The Broad Institute Genomics Platform"/>
            <consortium name="The Broad Institute Genome Sequencing Center for Infectious Disease"/>
            <person name="Wu L."/>
            <person name="Ma J."/>
        </authorList>
    </citation>
    <scope>NUCLEOTIDE SEQUENCE [LARGE SCALE GENOMIC DNA]</scope>
    <source>
        <strain evidence="3">JCM 16902</strain>
    </source>
</reference>
<accession>A0ABP6ZAA5</accession>
<dbReference type="Gene3D" id="3.40.630.30">
    <property type="match status" value="1"/>
</dbReference>
<evidence type="ECO:0000259" key="1">
    <source>
        <dbReference type="PROSITE" id="PS51186"/>
    </source>
</evidence>
<keyword evidence="3" id="KW-1185">Reference proteome</keyword>
<dbReference type="PANTHER" id="PTHR43792">
    <property type="entry name" value="GNAT FAMILY, PUTATIVE (AFU_ORTHOLOGUE AFUA_3G00765)-RELATED-RELATED"/>
    <property type="match status" value="1"/>
</dbReference>
<dbReference type="EMBL" id="BAAAZO010000002">
    <property type="protein sequence ID" value="GAA3599526.1"/>
    <property type="molecule type" value="Genomic_DNA"/>
</dbReference>
<gene>
    <name evidence="2" type="ORF">GCM10022223_13720</name>
</gene>
<name>A0ABP6ZAA5_9ACTN</name>
<dbReference type="PROSITE" id="PS51186">
    <property type="entry name" value="GNAT"/>
    <property type="match status" value="1"/>
</dbReference>
<dbReference type="RefSeq" id="WP_231489017.1">
    <property type="nucleotide sequence ID" value="NZ_BAAAZO010000002.1"/>
</dbReference>
<dbReference type="Proteomes" id="UP001501074">
    <property type="component" value="Unassembled WGS sequence"/>
</dbReference>
<feature type="domain" description="N-acetyltransferase" evidence="1">
    <location>
        <begin position="17"/>
        <end position="174"/>
    </location>
</feature>
<evidence type="ECO:0000313" key="3">
    <source>
        <dbReference type="Proteomes" id="UP001501074"/>
    </source>
</evidence>
<dbReference type="PANTHER" id="PTHR43792:SF1">
    <property type="entry name" value="N-ACETYLTRANSFERASE DOMAIN-CONTAINING PROTEIN"/>
    <property type="match status" value="1"/>
</dbReference>
<dbReference type="InterPro" id="IPR000182">
    <property type="entry name" value="GNAT_dom"/>
</dbReference>
<protein>
    <submittedName>
        <fullName evidence="2">GNAT family N-acetyltransferase</fullName>
    </submittedName>
</protein>
<organism evidence="2 3">
    <name type="scientific">Kineosporia mesophila</name>
    <dbReference type="NCBI Taxonomy" id="566012"/>
    <lineage>
        <taxon>Bacteria</taxon>
        <taxon>Bacillati</taxon>
        <taxon>Actinomycetota</taxon>
        <taxon>Actinomycetes</taxon>
        <taxon>Kineosporiales</taxon>
        <taxon>Kineosporiaceae</taxon>
        <taxon>Kineosporia</taxon>
    </lineage>
</organism>
<dbReference type="InterPro" id="IPR051531">
    <property type="entry name" value="N-acetyltransferase"/>
</dbReference>
<sequence length="203" mass="22307">MADPVLWPPTPIRTQRLVLRESQARDRTAFIELFACPKVGTYLGGPQSPEELARTPDAPGRRPGVFVVDLDGVMIGLVMLERRSIGPEDRVRPAPGEVDLGYLFQPASWGHGYAAEACAAALDWFTVAYPDEAVVLCTQTANDRSMRLAAKLGFIEVQRYPKFGAEQWFGIRPPSPVVPRTTQHTPVLAIGQLGEIADRDVVQ</sequence>
<comment type="caution">
    <text evidence="2">The sequence shown here is derived from an EMBL/GenBank/DDBJ whole genome shotgun (WGS) entry which is preliminary data.</text>
</comment>
<proteinExistence type="predicted"/>
<dbReference type="SUPFAM" id="SSF55729">
    <property type="entry name" value="Acyl-CoA N-acyltransferases (Nat)"/>
    <property type="match status" value="1"/>
</dbReference>
<evidence type="ECO:0000313" key="2">
    <source>
        <dbReference type="EMBL" id="GAA3599526.1"/>
    </source>
</evidence>